<evidence type="ECO:0000256" key="1">
    <source>
        <dbReference type="SAM" id="MobiDB-lite"/>
    </source>
</evidence>
<dbReference type="AlphaFoldDB" id="A0A2R6WS83"/>
<organism evidence="2 3">
    <name type="scientific">Marchantia polymorpha</name>
    <name type="common">Common liverwort</name>
    <name type="synonym">Marchantia aquatica</name>
    <dbReference type="NCBI Taxonomy" id="3197"/>
    <lineage>
        <taxon>Eukaryota</taxon>
        <taxon>Viridiplantae</taxon>
        <taxon>Streptophyta</taxon>
        <taxon>Embryophyta</taxon>
        <taxon>Marchantiophyta</taxon>
        <taxon>Marchantiopsida</taxon>
        <taxon>Marchantiidae</taxon>
        <taxon>Marchantiales</taxon>
        <taxon>Marchantiaceae</taxon>
        <taxon>Marchantia</taxon>
    </lineage>
</organism>
<name>A0A2R6WS83_MARPO</name>
<sequence length="127" mass="13563">MIASLESTTAGPHRKIGSSRRCCSESELVLTSAPLHSKKCQQIIVDEIHHETSSSEASYAASAVLLTSSASSKFPQANFVLYCRGLLSASSTSRSRPGDVVSHRPMTDRGTSRAANADLNVDLARRS</sequence>
<evidence type="ECO:0000313" key="3">
    <source>
        <dbReference type="Proteomes" id="UP000244005"/>
    </source>
</evidence>
<evidence type="ECO:0000313" key="2">
    <source>
        <dbReference type="EMBL" id="PTQ36720.1"/>
    </source>
</evidence>
<accession>A0A2R6WS83</accession>
<feature type="region of interest" description="Disordered" evidence="1">
    <location>
        <begin position="90"/>
        <end position="127"/>
    </location>
</feature>
<protein>
    <submittedName>
        <fullName evidence="2">Uncharacterized protein</fullName>
    </submittedName>
</protein>
<feature type="compositionally biased region" description="Basic and acidic residues" evidence="1">
    <location>
        <begin position="101"/>
        <end position="111"/>
    </location>
</feature>
<dbReference type="Gramene" id="Mp1g25230.1">
    <property type="protein sequence ID" value="Mp1g25230.1.cds1"/>
    <property type="gene ID" value="Mp1g25230"/>
</dbReference>
<gene>
    <name evidence="2" type="ORF">MARPO_0061s0002</name>
</gene>
<keyword evidence="3" id="KW-1185">Reference proteome</keyword>
<proteinExistence type="predicted"/>
<reference evidence="3" key="1">
    <citation type="journal article" date="2017" name="Cell">
        <title>Insights into land plant evolution garnered from the Marchantia polymorpha genome.</title>
        <authorList>
            <person name="Bowman J.L."/>
            <person name="Kohchi T."/>
            <person name="Yamato K.T."/>
            <person name="Jenkins J."/>
            <person name="Shu S."/>
            <person name="Ishizaki K."/>
            <person name="Yamaoka S."/>
            <person name="Nishihama R."/>
            <person name="Nakamura Y."/>
            <person name="Berger F."/>
            <person name="Adam C."/>
            <person name="Aki S.S."/>
            <person name="Althoff F."/>
            <person name="Araki T."/>
            <person name="Arteaga-Vazquez M.A."/>
            <person name="Balasubrmanian S."/>
            <person name="Barry K."/>
            <person name="Bauer D."/>
            <person name="Boehm C.R."/>
            <person name="Briginshaw L."/>
            <person name="Caballero-Perez J."/>
            <person name="Catarino B."/>
            <person name="Chen F."/>
            <person name="Chiyoda S."/>
            <person name="Chovatia M."/>
            <person name="Davies K.M."/>
            <person name="Delmans M."/>
            <person name="Demura T."/>
            <person name="Dierschke T."/>
            <person name="Dolan L."/>
            <person name="Dorantes-Acosta A.E."/>
            <person name="Eklund D.M."/>
            <person name="Florent S.N."/>
            <person name="Flores-Sandoval E."/>
            <person name="Fujiyama A."/>
            <person name="Fukuzawa H."/>
            <person name="Galik B."/>
            <person name="Grimanelli D."/>
            <person name="Grimwood J."/>
            <person name="Grossniklaus U."/>
            <person name="Hamada T."/>
            <person name="Haseloff J."/>
            <person name="Hetherington A.J."/>
            <person name="Higo A."/>
            <person name="Hirakawa Y."/>
            <person name="Hundley H.N."/>
            <person name="Ikeda Y."/>
            <person name="Inoue K."/>
            <person name="Inoue S.I."/>
            <person name="Ishida S."/>
            <person name="Jia Q."/>
            <person name="Kakita M."/>
            <person name="Kanazawa T."/>
            <person name="Kawai Y."/>
            <person name="Kawashima T."/>
            <person name="Kennedy M."/>
            <person name="Kinose K."/>
            <person name="Kinoshita T."/>
            <person name="Kohara Y."/>
            <person name="Koide E."/>
            <person name="Komatsu K."/>
            <person name="Kopischke S."/>
            <person name="Kubo M."/>
            <person name="Kyozuka J."/>
            <person name="Lagercrantz U."/>
            <person name="Lin S.S."/>
            <person name="Lindquist E."/>
            <person name="Lipzen A.M."/>
            <person name="Lu C.W."/>
            <person name="De Luna E."/>
            <person name="Martienssen R.A."/>
            <person name="Minamino N."/>
            <person name="Mizutani M."/>
            <person name="Mizutani M."/>
            <person name="Mochizuki N."/>
            <person name="Monte I."/>
            <person name="Mosher R."/>
            <person name="Nagasaki H."/>
            <person name="Nakagami H."/>
            <person name="Naramoto S."/>
            <person name="Nishitani K."/>
            <person name="Ohtani M."/>
            <person name="Okamoto T."/>
            <person name="Okumura M."/>
            <person name="Phillips J."/>
            <person name="Pollak B."/>
            <person name="Reinders A."/>
            <person name="Rovekamp M."/>
            <person name="Sano R."/>
            <person name="Sawa S."/>
            <person name="Schmid M.W."/>
            <person name="Shirakawa M."/>
            <person name="Solano R."/>
            <person name="Spunde A."/>
            <person name="Suetsugu N."/>
            <person name="Sugano S."/>
            <person name="Sugiyama A."/>
            <person name="Sun R."/>
            <person name="Suzuki Y."/>
            <person name="Takenaka M."/>
            <person name="Takezawa D."/>
            <person name="Tomogane H."/>
            <person name="Tsuzuki M."/>
            <person name="Ueda T."/>
            <person name="Umeda M."/>
            <person name="Ward J.M."/>
            <person name="Watanabe Y."/>
            <person name="Yazaki K."/>
            <person name="Yokoyama R."/>
            <person name="Yoshitake Y."/>
            <person name="Yotsui I."/>
            <person name="Zachgo S."/>
            <person name="Schmutz J."/>
        </authorList>
    </citation>
    <scope>NUCLEOTIDE SEQUENCE [LARGE SCALE GENOMIC DNA]</scope>
    <source>
        <strain evidence="3">Tak-1</strain>
    </source>
</reference>
<dbReference type="Proteomes" id="UP000244005">
    <property type="component" value="Unassembled WGS sequence"/>
</dbReference>
<dbReference type="EMBL" id="KZ772733">
    <property type="protein sequence ID" value="PTQ36720.1"/>
    <property type="molecule type" value="Genomic_DNA"/>
</dbReference>